<comment type="similarity">
    <text evidence="2">Belongs to the GTP cyclohydrolase IV family.</text>
</comment>
<evidence type="ECO:0000256" key="1">
    <source>
        <dbReference type="ARBA" id="ARBA00022801"/>
    </source>
</evidence>
<dbReference type="Pfam" id="PF02649">
    <property type="entry name" value="GCHY-1"/>
    <property type="match status" value="1"/>
</dbReference>
<dbReference type="InterPro" id="IPR003801">
    <property type="entry name" value="GTP_cyclohydrolase_FolE2/MptA"/>
</dbReference>
<feature type="site" description="May be catalytically important" evidence="2">
    <location>
        <position position="146"/>
    </location>
</feature>
<dbReference type="AlphaFoldDB" id="A0A7C5U6F4"/>
<comment type="caution">
    <text evidence="3">The sequence shown here is derived from an EMBL/GenBank/DDBJ whole genome shotgun (WGS) entry which is preliminary data.</text>
</comment>
<gene>
    <name evidence="2" type="primary">folE2</name>
    <name evidence="3" type="ORF">ENM46_05160</name>
</gene>
<dbReference type="NCBIfam" id="NF010200">
    <property type="entry name" value="PRK13674.1-1"/>
    <property type="match status" value="1"/>
</dbReference>
<comment type="function">
    <text evidence="2">Converts GTP to 7,8-dihydroneopterin triphosphate.</text>
</comment>
<dbReference type="UniPathway" id="UPA00848">
    <property type="reaction ID" value="UER00151"/>
</dbReference>
<dbReference type="PANTHER" id="PTHR36445:SF1">
    <property type="entry name" value="GTP CYCLOHYDROLASE MPTA"/>
    <property type="match status" value="1"/>
</dbReference>
<dbReference type="PANTHER" id="PTHR36445">
    <property type="entry name" value="GTP CYCLOHYDROLASE MPTA"/>
    <property type="match status" value="1"/>
</dbReference>
<evidence type="ECO:0000313" key="3">
    <source>
        <dbReference type="EMBL" id="HHR34316.1"/>
    </source>
</evidence>
<sequence length="263" mass="30579">MLTDVQNQIDERNVYLKRVGVKNVRYPISVFDKTKGNQHTIATLNMFVDLPKNYRGTHMSRFIEVLNEYHLEIHPKKIREILHSLKEVLNAKRAVIELEFPYFILKKAPVTGIESYLEYTCSFEAEIYDEQLDFSSSVSIPIHTLCPCSKEISDYGAHNQRAICKVTFKSKEMVWFEDVIQIVEESASAPIYTLLKRPDEKYVTEHAYDNPKFVEDVARDVAIKLKNCDKISWYKVEVESYESIHAHNAFACVTSDEMDKEHS</sequence>
<name>A0A7C5U6F4_9BACT</name>
<organism evidence="3">
    <name type="scientific">Fervidobacterium nodosum</name>
    <dbReference type="NCBI Taxonomy" id="2424"/>
    <lineage>
        <taxon>Bacteria</taxon>
        <taxon>Thermotogati</taxon>
        <taxon>Thermotogota</taxon>
        <taxon>Thermotogae</taxon>
        <taxon>Thermotogales</taxon>
        <taxon>Fervidobacteriaceae</taxon>
        <taxon>Fervidobacterium</taxon>
    </lineage>
</organism>
<evidence type="ECO:0000256" key="2">
    <source>
        <dbReference type="HAMAP-Rule" id="MF_01527"/>
    </source>
</evidence>
<dbReference type="HAMAP" id="MF_01527_B">
    <property type="entry name" value="GTP_cyclohydrol_B"/>
    <property type="match status" value="1"/>
</dbReference>
<comment type="catalytic activity">
    <reaction evidence="2">
        <text>GTP + H2O = 7,8-dihydroneopterin 3'-triphosphate + formate + H(+)</text>
        <dbReference type="Rhea" id="RHEA:17473"/>
        <dbReference type="ChEBI" id="CHEBI:15377"/>
        <dbReference type="ChEBI" id="CHEBI:15378"/>
        <dbReference type="ChEBI" id="CHEBI:15740"/>
        <dbReference type="ChEBI" id="CHEBI:37565"/>
        <dbReference type="ChEBI" id="CHEBI:58462"/>
        <dbReference type="EC" id="3.5.4.16"/>
    </reaction>
</comment>
<keyword evidence="1 2" id="KW-0378">Hydrolase</keyword>
<dbReference type="GO" id="GO:0046654">
    <property type="term" value="P:tetrahydrofolate biosynthetic process"/>
    <property type="evidence" value="ECO:0007669"/>
    <property type="project" value="UniProtKB-UniRule"/>
</dbReference>
<dbReference type="InterPro" id="IPR022838">
    <property type="entry name" value="GTP_cyclohydrolase_FolE2"/>
</dbReference>
<reference evidence="3" key="1">
    <citation type="journal article" date="2020" name="mSystems">
        <title>Genome- and Community-Level Interaction Insights into Carbon Utilization and Element Cycling Functions of Hydrothermarchaeota in Hydrothermal Sediment.</title>
        <authorList>
            <person name="Zhou Z."/>
            <person name="Liu Y."/>
            <person name="Xu W."/>
            <person name="Pan J."/>
            <person name="Luo Z.H."/>
            <person name="Li M."/>
        </authorList>
    </citation>
    <scope>NUCLEOTIDE SEQUENCE [LARGE SCALE GENOMIC DNA]</scope>
    <source>
        <strain evidence="3">SpSt-1088</strain>
    </source>
</reference>
<dbReference type="EMBL" id="DRXW01000309">
    <property type="protein sequence ID" value="HHR34316.1"/>
    <property type="molecule type" value="Genomic_DNA"/>
</dbReference>
<proteinExistence type="inferred from homology"/>
<dbReference type="Gene3D" id="3.10.270.10">
    <property type="entry name" value="Urate Oxidase"/>
    <property type="match status" value="1"/>
</dbReference>
<dbReference type="EC" id="3.5.4.16" evidence="2"/>
<dbReference type="GO" id="GO:0003934">
    <property type="term" value="F:GTP cyclohydrolase I activity"/>
    <property type="evidence" value="ECO:0007669"/>
    <property type="project" value="UniProtKB-UniRule"/>
</dbReference>
<protein>
    <recommendedName>
        <fullName evidence="2">GTP cyclohydrolase FolE2</fullName>
        <ecNumber evidence="2">3.5.4.16</ecNumber>
    </recommendedName>
</protein>
<accession>A0A7C5U6F4</accession>
<comment type="pathway">
    <text evidence="2">Cofactor biosynthesis; 7,8-dihydroneopterin triphosphate biosynthesis; 7,8-dihydroneopterin triphosphate from GTP: step 1/1.</text>
</comment>